<evidence type="ECO:0000256" key="11">
    <source>
        <dbReference type="ARBA" id="ARBA00023326"/>
    </source>
</evidence>
<keyword evidence="4" id="KW-0147">Chitin-binding</keyword>
<dbReference type="InterPro" id="IPR002557">
    <property type="entry name" value="Chitin-bd_dom"/>
</dbReference>
<dbReference type="EC" id="3.2.1.14" evidence="3"/>
<dbReference type="GO" id="GO:0005576">
    <property type="term" value="C:extracellular region"/>
    <property type="evidence" value="ECO:0007669"/>
    <property type="project" value="InterPro"/>
</dbReference>
<dbReference type="InterPro" id="IPR011583">
    <property type="entry name" value="Chitinase_II/V-like_cat"/>
</dbReference>
<dbReference type="InterPro" id="IPR029070">
    <property type="entry name" value="Chitinase_insertion_sf"/>
</dbReference>
<dbReference type="SUPFAM" id="SSF57625">
    <property type="entry name" value="Invertebrate chitin-binding proteins"/>
    <property type="match status" value="1"/>
</dbReference>
<evidence type="ECO:0000256" key="10">
    <source>
        <dbReference type="ARBA" id="ARBA00023295"/>
    </source>
</evidence>
<dbReference type="InterPro" id="IPR050314">
    <property type="entry name" value="Glycosyl_Hydrlase_18"/>
</dbReference>
<evidence type="ECO:0000256" key="2">
    <source>
        <dbReference type="ARBA" id="ARBA00009121"/>
    </source>
</evidence>
<keyword evidence="5 14" id="KW-0732">Signal</keyword>
<dbReference type="Pfam" id="PF00704">
    <property type="entry name" value="Glyco_hydro_18"/>
    <property type="match status" value="1"/>
</dbReference>
<dbReference type="GO" id="GO:0008843">
    <property type="term" value="F:endochitinase activity"/>
    <property type="evidence" value="ECO:0007669"/>
    <property type="project" value="UniProtKB-EC"/>
</dbReference>
<proteinExistence type="evidence at transcript level"/>
<dbReference type="PROSITE" id="PS51910">
    <property type="entry name" value="GH18_2"/>
    <property type="match status" value="1"/>
</dbReference>
<keyword evidence="6 12" id="KW-0378">Hydrolase</keyword>
<feature type="chain" id="PRO_5004533115" description="chitinase" evidence="14">
    <location>
        <begin position="24"/>
        <end position="603"/>
    </location>
</feature>
<dbReference type="FunFam" id="2.170.140.10:FF:000004">
    <property type="entry name" value="Chitinase 5"/>
    <property type="match status" value="1"/>
</dbReference>
<keyword evidence="7" id="KW-0146">Chitin degradation</keyword>
<evidence type="ECO:0000256" key="14">
    <source>
        <dbReference type="SAM" id="SignalP"/>
    </source>
</evidence>
<reference evidence="17" key="1">
    <citation type="submission" date="2012-03" db="EMBL/GenBank/DDBJ databases">
        <title>Molecular cloning of chitinase cDNAs from the spittlebug Poophilus costalis.</title>
        <authorList>
            <person name="Chang S.-C."/>
            <person name="Shih H.-T."/>
            <person name="Lu K.-H."/>
        </authorList>
    </citation>
    <scope>NUCLEOTIDE SEQUENCE</scope>
</reference>
<dbReference type="Pfam" id="PF01607">
    <property type="entry name" value="CBM_14"/>
    <property type="match status" value="1"/>
</dbReference>
<keyword evidence="8" id="KW-1015">Disulfide bond</keyword>
<dbReference type="GO" id="GO:0006032">
    <property type="term" value="P:chitin catabolic process"/>
    <property type="evidence" value="ECO:0007669"/>
    <property type="project" value="UniProtKB-KW"/>
</dbReference>
<dbReference type="GO" id="GO:0008061">
    <property type="term" value="F:chitin binding"/>
    <property type="evidence" value="ECO:0007669"/>
    <property type="project" value="UniProtKB-KW"/>
</dbReference>
<evidence type="ECO:0000256" key="13">
    <source>
        <dbReference type="SAM" id="MobiDB-lite"/>
    </source>
</evidence>
<evidence type="ECO:0000259" key="16">
    <source>
        <dbReference type="PROSITE" id="PS51910"/>
    </source>
</evidence>
<dbReference type="GO" id="GO:0000272">
    <property type="term" value="P:polysaccharide catabolic process"/>
    <property type="evidence" value="ECO:0007669"/>
    <property type="project" value="UniProtKB-KW"/>
</dbReference>
<feature type="signal peptide" evidence="14">
    <location>
        <begin position="1"/>
        <end position="23"/>
    </location>
</feature>
<dbReference type="PROSITE" id="PS50940">
    <property type="entry name" value="CHIT_BIND_II"/>
    <property type="match status" value="1"/>
</dbReference>
<comment type="catalytic activity">
    <reaction evidence="1">
        <text>Random endo-hydrolysis of N-acetyl-beta-D-glucosaminide (1-&gt;4)-beta-linkages in chitin and chitodextrins.</text>
        <dbReference type="EC" id="3.2.1.14"/>
    </reaction>
</comment>
<dbReference type="InterPro" id="IPR001223">
    <property type="entry name" value="Glyco_hydro18_cat"/>
</dbReference>
<gene>
    <name evidence="17" type="primary">Chi</name>
</gene>
<evidence type="ECO:0000256" key="1">
    <source>
        <dbReference type="ARBA" id="ARBA00000822"/>
    </source>
</evidence>
<dbReference type="Gene3D" id="2.170.140.10">
    <property type="entry name" value="Chitin binding domain"/>
    <property type="match status" value="1"/>
</dbReference>
<dbReference type="Gene3D" id="3.20.20.80">
    <property type="entry name" value="Glycosidases"/>
    <property type="match status" value="1"/>
</dbReference>
<evidence type="ECO:0000256" key="3">
    <source>
        <dbReference type="ARBA" id="ARBA00012729"/>
    </source>
</evidence>
<dbReference type="AlphaFoldDB" id="S4T9T0"/>
<feature type="domain" description="Chitin-binding type-2" evidence="15">
    <location>
        <begin position="544"/>
        <end position="600"/>
    </location>
</feature>
<evidence type="ECO:0000256" key="6">
    <source>
        <dbReference type="ARBA" id="ARBA00022801"/>
    </source>
</evidence>
<keyword evidence="10 12" id="KW-0326">Glycosidase</keyword>
<dbReference type="SMART" id="SM00636">
    <property type="entry name" value="Glyco_18"/>
    <property type="match status" value="1"/>
</dbReference>
<feature type="compositionally biased region" description="Basic and acidic residues" evidence="13">
    <location>
        <begin position="460"/>
        <end position="471"/>
    </location>
</feature>
<dbReference type="SUPFAM" id="SSF54556">
    <property type="entry name" value="Chitinase insertion domain"/>
    <property type="match status" value="1"/>
</dbReference>
<dbReference type="InterPro" id="IPR036508">
    <property type="entry name" value="Chitin-bd_dom_sf"/>
</dbReference>
<dbReference type="PANTHER" id="PTHR11177:SF144">
    <property type="entry name" value="CHITINASE 5"/>
    <property type="match status" value="1"/>
</dbReference>
<evidence type="ECO:0000259" key="15">
    <source>
        <dbReference type="PROSITE" id="PS50940"/>
    </source>
</evidence>
<dbReference type="EMBL" id="JQ806339">
    <property type="protein sequence ID" value="AFW03959.1"/>
    <property type="molecule type" value="mRNA"/>
</dbReference>
<accession>S4T9T0</accession>
<evidence type="ECO:0000256" key="5">
    <source>
        <dbReference type="ARBA" id="ARBA00022729"/>
    </source>
</evidence>
<dbReference type="InterPro" id="IPR017853">
    <property type="entry name" value="GH"/>
</dbReference>
<comment type="similarity">
    <text evidence="2">Belongs to the glycosyl hydrolase 18 family. Chitinase class II subfamily.</text>
</comment>
<dbReference type="SUPFAM" id="SSF51445">
    <property type="entry name" value="(Trans)glycosidases"/>
    <property type="match status" value="1"/>
</dbReference>
<protein>
    <recommendedName>
        <fullName evidence="3">chitinase</fullName>
        <ecNumber evidence="3">3.2.1.14</ecNumber>
    </recommendedName>
</protein>
<feature type="domain" description="GH18" evidence="16">
    <location>
        <begin position="29"/>
        <end position="404"/>
    </location>
</feature>
<evidence type="ECO:0000313" key="17">
    <source>
        <dbReference type="EMBL" id="AFW03959.1"/>
    </source>
</evidence>
<dbReference type="SMART" id="SM00494">
    <property type="entry name" value="ChtBD2"/>
    <property type="match status" value="1"/>
</dbReference>
<keyword evidence="11" id="KW-0624">Polysaccharide degradation</keyword>
<dbReference type="PANTHER" id="PTHR11177">
    <property type="entry name" value="CHITINASE"/>
    <property type="match status" value="1"/>
</dbReference>
<organism evidence="17">
    <name type="scientific">Poophilus costalis</name>
    <dbReference type="NCBI Taxonomy" id="798439"/>
    <lineage>
        <taxon>Eukaryota</taxon>
        <taxon>Metazoa</taxon>
        <taxon>Ecdysozoa</taxon>
        <taxon>Arthropoda</taxon>
        <taxon>Hexapoda</taxon>
        <taxon>Insecta</taxon>
        <taxon>Pterygota</taxon>
        <taxon>Neoptera</taxon>
        <taxon>Paraneoptera</taxon>
        <taxon>Hemiptera</taxon>
        <taxon>Auchenorrhyncha</taxon>
        <taxon>Cercopoidea</taxon>
        <taxon>Aphrophoridae</taxon>
        <taxon>Poophilus</taxon>
    </lineage>
</organism>
<feature type="region of interest" description="Disordered" evidence="13">
    <location>
        <begin position="407"/>
        <end position="541"/>
    </location>
</feature>
<sequence>MGSWNFWLCGSAVVLLFVATVSSQPTDDGRVVCYFSNWAIYRPGLGRYTIDDIPGEYCTHIIYSFIGVSNVTWEVLVLDPEVDVEQNGYKNFTSLKEKYPGIKTSVAVGGWGEGGRKYSGLVSMKERRDSFIKSVVEFMYKYDFDGFDLDWEYPGAADRGGSFSDKDLFFYFVEELRRAFDKEGKGWEITMAVPLAKFRLNEGYHVPELCELVDAIHVMAYDLRGNWAGFADVHSPLYRRPHDQYAYETLNVNDGLQLWVDYGCSPTKLVVGVPFYGRSFTLSAGNTNYNLGSYINKEAGGGAPGNYTKAKGFISYYEICSEIQEEDSGWTIKWDEAGYCPYTYKGTQWIGYENEKSLQIKMDWIKSKGYAGAMNWAIDMDDFNGLCGTKNPLIKVLYKNMKDYKVPAPTVTTSPRPEWSRPKSTTSTSDDEYQKPTTVRTTPAYKPRPKPKPKPTTVRPETEKPSVEKPVQKPTRKPVKPTTQKPEESGGCGCDEESPSKPSATTTIKPIRTTTPKRKTTTTEEVDLESVSESNTGDNEVPAAVDCAEDGFKPHPACNKYYQCVYGEPLEFTCKLGTVWHQEMTICDWPENSRRPQCKNFKA</sequence>
<keyword evidence="9" id="KW-0119">Carbohydrate metabolism</keyword>
<dbReference type="FunFam" id="3.20.20.80:FF:000144">
    <property type="entry name" value="Chitinase"/>
    <property type="match status" value="1"/>
</dbReference>
<feature type="compositionally biased region" description="Low complexity" evidence="13">
    <location>
        <begin position="505"/>
        <end position="514"/>
    </location>
</feature>
<evidence type="ECO:0000256" key="9">
    <source>
        <dbReference type="ARBA" id="ARBA00023277"/>
    </source>
</evidence>
<dbReference type="FunFam" id="3.10.50.10:FF:000004">
    <property type="entry name" value="Chitinase 5"/>
    <property type="match status" value="1"/>
</dbReference>
<evidence type="ECO:0000256" key="8">
    <source>
        <dbReference type="ARBA" id="ARBA00023157"/>
    </source>
</evidence>
<evidence type="ECO:0000256" key="7">
    <source>
        <dbReference type="ARBA" id="ARBA00023024"/>
    </source>
</evidence>
<dbReference type="Gene3D" id="3.10.50.10">
    <property type="match status" value="1"/>
</dbReference>
<dbReference type="InterPro" id="IPR001579">
    <property type="entry name" value="Glyco_hydro_18_chit_AS"/>
</dbReference>
<name>S4T9T0_9HEMI</name>
<dbReference type="PROSITE" id="PS01095">
    <property type="entry name" value="GH18_1"/>
    <property type="match status" value="1"/>
</dbReference>
<evidence type="ECO:0000256" key="4">
    <source>
        <dbReference type="ARBA" id="ARBA00022669"/>
    </source>
</evidence>
<evidence type="ECO:0000256" key="12">
    <source>
        <dbReference type="RuleBase" id="RU000489"/>
    </source>
</evidence>